<proteinExistence type="predicted"/>
<dbReference type="EMBL" id="PXYY01000004">
    <property type="protein sequence ID" value="PSJ81311.1"/>
    <property type="molecule type" value="Genomic_DNA"/>
</dbReference>
<evidence type="ECO:0008006" key="3">
    <source>
        <dbReference type="Google" id="ProtNLM"/>
    </source>
</evidence>
<keyword evidence="2" id="KW-1185">Reference proteome</keyword>
<evidence type="ECO:0000313" key="1">
    <source>
        <dbReference type="EMBL" id="PSJ81311.1"/>
    </source>
</evidence>
<dbReference type="SUPFAM" id="SSF47598">
    <property type="entry name" value="Ribbon-helix-helix"/>
    <property type="match status" value="1"/>
</dbReference>
<accession>A0A2P7U2Z8</accession>
<sequence length="178" mass="20091">MNNENGKSSPIRVFGLSQNEQSSLRALAVMRYGKNSISLLLKKTAQSLLEQAAEPEPVSLPPPKSNKRITIRLPEKDRAYLEEAAKQRGGTINDAVRDIIQTHISRHPILSAVELDELHHSNYQLLSIGRNLNQIAHKLNAGEPVSLTSQYIAELREIINNHTERVGRVLHTQRRRKK</sequence>
<dbReference type="GO" id="GO:0006355">
    <property type="term" value="P:regulation of DNA-templated transcription"/>
    <property type="evidence" value="ECO:0007669"/>
    <property type="project" value="InterPro"/>
</dbReference>
<dbReference type="Proteomes" id="UP000241868">
    <property type="component" value="Unassembled WGS sequence"/>
</dbReference>
<protein>
    <recommendedName>
        <fullName evidence="3">Plasmid mobilization relaxosome protein MobC</fullName>
    </recommendedName>
</protein>
<comment type="caution">
    <text evidence="1">The sequence shown here is derived from an EMBL/GenBank/DDBJ whole genome shotgun (WGS) entry which is preliminary data.</text>
</comment>
<dbReference type="InterPro" id="IPR010985">
    <property type="entry name" value="Ribbon_hlx_hlx"/>
</dbReference>
<name>A0A2P7U2Z8_9NEIS</name>
<dbReference type="OrthoDB" id="9789818at2"/>
<dbReference type="CDD" id="cd22231">
    <property type="entry name" value="RHH_NikR_HicB-like"/>
    <property type="match status" value="1"/>
</dbReference>
<evidence type="ECO:0000313" key="2">
    <source>
        <dbReference type="Proteomes" id="UP000241868"/>
    </source>
</evidence>
<dbReference type="AlphaFoldDB" id="A0A2P7U2Z8"/>
<organism evidence="1 2">
    <name type="scientific">Neisseria iguanae</name>
    <dbReference type="NCBI Taxonomy" id="90242"/>
    <lineage>
        <taxon>Bacteria</taxon>
        <taxon>Pseudomonadati</taxon>
        <taxon>Pseudomonadota</taxon>
        <taxon>Betaproteobacteria</taxon>
        <taxon>Neisseriales</taxon>
        <taxon>Neisseriaceae</taxon>
        <taxon>Neisseria</taxon>
    </lineage>
</organism>
<dbReference type="RefSeq" id="WP_106740011.1">
    <property type="nucleotide sequence ID" value="NZ_PXYY01000004.1"/>
</dbReference>
<gene>
    <name evidence="1" type="ORF">C7N83_01135</name>
</gene>
<reference evidence="1 2" key="1">
    <citation type="submission" date="2018-03" db="EMBL/GenBank/DDBJ databases">
        <title>Neisseria weixii sp. nov., isolated from the intestinal contents of Tibetan Plateau pika (Ochotona curzoniae) in Yushu, Qinghai Province, China.</title>
        <authorList>
            <person name="Gui Z."/>
        </authorList>
    </citation>
    <scope>NUCLEOTIDE SEQUENCE [LARGE SCALE GENOMIC DNA]</scope>
    <source>
        <strain evidence="1 2">ATCC 51483</strain>
    </source>
</reference>